<protein>
    <submittedName>
        <fullName evidence="2">Flagellar protein FlaG</fullName>
    </submittedName>
</protein>
<dbReference type="InterPro" id="IPR005186">
    <property type="entry name" value="FlaG"/>
</dbReference>
<dbReference type="Gene3D" id="3.30.160.170">
    <property type="entry name" value="FlaG-like"/>
    <property type="match status" value="1"/>
</dbReference>
<accession>A0ABY5S7I8</accession>
<evidence type="ECO:0000313" key="3">
    <source>
        <dbReference type="Proteomes" id="UP001057877"/>
    </source>
</evidence>
<dbReference type="PANTHER" id="PTHR37166:SF1">
    <property type="entry name" value="PROTEIN FLAG"/>
    <property type="match status" value="1"/>
</dbReference>
<evidence type="ECO:0000313" key="2">
    <source>
        <dbReference type="EMBL" id="UVI29891.1"/>
    </source>
</evidence>
<feature type="region of interest" description="Disordered" evidence="1">
    <location>
        <begin position="1"/>
        <end position="50"/>
    </location>
</feature>
<keyword evidence="2" id="KW-0966">Cell projection</keyword>
<gene>
    <name evidence="2" type="ORF">L1F29_31665</name>
</gene>
<reference evidence="2" key="1">
    <citation type="submission" date="2022-01" db="EMBL/GenBank/DDBJ databases">
        <title>Paenibacillus spongiae sp. nov., isolated from marine sponge.</title>
        <authorList>
            <person name="Li Z."/>
            <person name="Zhang M."/>
        </authorList>
    </citation>
    <scope>NUCLEOTIDE SEQUENCE</scope>
    <source>
        <strain evidence="2">PHS-Z3</strain>
    </source>
</reference>
<dbReference type="RefSeq" id="WP_258385962.1">
    <property type="nucleotide sequence ID" value="NZ_CP091430.1"/>
</dbReference>
<dbReference type="PANTHER" id="PTHR37166">
    <property type="entry name" value="PROTEIN FLAG"/>
    <property type="match status" value="1"/>
</dbReference>
<dbReference type="InterPro" id="IPR035924">
    <property type="entry name" value="FlaG-like_sf"/>
</dbReference>
<dbReference type="Proteomes" id="UP001057877">
    <property type="component" value="Chromosome"/>
</dbReference>
<keyword evidence="2" id="KW-0969">Cilium</keyword>
<evidence type="ECO:0000256" key="1">
    <source>
        <dbReference type="SAM" id="MobiDB-lite"/>
    </source>
</evidence>
<proteinExistence type="predicted"/>
<keyword evidence="3" id="KW-1185">Reference proteome</keyword>
<feature type="compositionally biased region" description="Polar residues" evidence="1">
    <location>
        <begin position="1"/>
        <end position="22"/>
    </location>
</feature>
<dbReference type="SUPFAM" id="SSF160214">
    <property type="entry name" value="FlaG-like"/>
    <property type="match status" value="1"/>
</dbReference>
<organism evidence="2 3">
    <name type="scientific">Paenibacillus spongiae</name>
    <dbReference type="NCBI Taxonomy" id="2909671"/>
    <lineage>
        <taxon>Bacteria</taxon>
        <taxon>Bacillati</taxon>
        <taxon>Bacillota</taxon>
        <taxon>Bacilli</taxon>
        <taxon>Bacillales</taxon>
        <taxon>Paenibacillaceae</taxon>
        <taxon>Paenibacillus</taxon>
    </lineage>
</organism>
<dbReference type="Pfam" id="PF03646">
    <property type="entry name" value="FlaG"/>
    <property type="match status" value="1"/>
</dbReference>
<sequence length="118" mass="13152">MMNISSVNTTTGYMTDGSTHIGSRNEAVIENKNSSNTSTNNESIDRPQLKKSLERILQAIQGPETTVERSVHKETNQVVYKIKDKASGEVIRQFPEEKLLDAAARLIELTGMMIDEKV</sequence>
<feature type="compositionally biased region" description="Low complexity" evidence="1">
    <location>
        <begin position="30"/>
        <end position="42"/>
    </location>
</feature>
<name>A0ABY5S7I8_9BACL</name>
<dbReference type="EMBL" id="CP091430">
    <property type="protein sequence ID" value="UVI29891.1"/>
    <property type="molecule type" value="Genomic_DNA"/>
</dbReference>
<keyword evidence="2" id="KW-0282">Flagellum</keyword>